<dbReference type="FunFam" id="3.40.50.300:FF:001091">
    <property type="entry name" value="Probable disease resistance protein At1g61300"/>
    <property type="match status" value="1"/>
</dbReference>
<dbReference type="Pfam" id="PF23559">
    <property type="entry name" value="WHD_DRP"/>
    <property type="match status" value="1"/>
</dbReference>
<dbReference type="Gene3D" id="1.10.10.10">
    <property type="entry name" value="Winged helix-like DNA-binding domain superfamily/Winged helix DNA-binding domain"/>
    <property type="match status" value="1"/>
</dbReference>
<comment type="caution">
    <text evidence="11">The sequence shown here is derived from an EMBL/GenBank/DDBJ whole genome shotgun (WGS) entry which is preliminary data.</text>
</comment>
<dbReference type="InterPro" id="IPR058922">
    <property type="entry name" value="WHD_DRP"/>
</dbReference>
<organism evidence="11 12">
    <name type="scientific">Rhynchospora tenuis</name>
    <dbReference type="NCBI Taxonomy" id="198213"/>
    <lineage>
        <taxon>Eukaryota</taxon>
        <taxon>Viridiplantae</taxon>
        <taxon>Streptophyta</taxon>
        <taxon>Embryophyta</taxon>
        <taxon>Tracheophyta</taxon>
        <taxon>Spermatophyta</taxon>
        <taxon>Magnoliopsida</taxon>
        <taxon>Liliopsida</taxon>
        <taxon>Poales</taxon>
        <taxon>Cyperaceae</taxon>
        <taxon>Cyperoideae</taxon>
        <taxon>Rhynchosporeae</taxon>
        <taxon>Rhynchospora</taxon>
    </lineage>
</organism>
<dbReference type="Pfam" id="PF18052">
    <property type="entry name" value="Rx_N"/>
    <property type="match status" value="1"/>
</dbReference>
<protein>
    <submittedName>
        <fullName evidence="11">Uncharacterized protein</fullName>
    </submittedName>
</protein>
<evidence type="ECO:0000256" key="6">
    <source>
        <dbReference type="ARBA" id="ARBA00022840"/>
    </source>
</evidence>
<evidence type="ECO:0000259" key="10">
    <source>
        <dbReference type="Pfam" id="PF25019"/>
    </source>
</evidence>
<proteinExistence type="inferred from homology"/>
<dbReference type="PANTHER" id="PTHR36766:SF40">
    <property type="entry name" value="DISEASE RESISTANCE PROTEIN RGA3"/>
    <property type="match status" value="1"/>
</dbReference>
<dbReference type="GO" id="GO:0042742">
    <property type="term" value="P:defense response to bacterium"/>
    <property type="evidence" value="ECO:0007669"/>
    <property type="project" value="UniProtKB-ARBA"/>
</dbReference>
<dbReference type="InterPro" id="IPR032675">
    <property type="entry name" value="LRR_dom_sf"/>
</dbReference>
<evidence type="ECO:0000256" key="1">
    <source>
        <dbReference type="ARBA" id="ARBA00008894"/>
    </source>
</evidence>
<dbReference type="PRINTS" id="PR00364">
    <property type="entry name" value="DISEASERSIST"/>
</dbReference>
<evidence type="ECO:0000256" key="4">
    <source>
        <dbReference type="ARBA" id="ARBA00022741"/>
    </source>
</evidence>
<reference evidence="11 12" key="1">
    <citation type="journal article" date="2022" name="Cell">
        <title>Repeat-based holocentromeres influence genome architecture and karyotype evolution.</title>
        <authorList>
            <person name="Hofstatter P.G."/>
            <person name="Thangavel G."/>
            <person name="Lux T."/>
            <person name="Neumann P."/>
            <person name="Vondrak T."/>
            <person name="Novak P."/>
            <person name="Zhang M."/>
            <person name="Costa L."/>
            <person name="Castellani M."/>
            <person name="Scott A."/>
            <person name="Toegelov H."/>
            <person name="Fuchs J."/>
            <person name="Mata-Sucre Y."/>
            <person name="Dias Y."/>
            <person name="Vanzela A.L.L."/>
            <person name="Huettel B."/>
            <person name="Almeida C.C.S."/>
            <person name="Simkova H."/>
            <person name="Souza G."/>
            <person name="Pedrosa-Harand A."/>
            <person name="Macas J."/>
            <person name="Mayer K.F.X."/>
            <person name="Houben A."/>
            <person name="Marques A."/>
        </authorList>
    </citation>
    <scope>NUCLEOTIDE SEQUENCE [LARGE SCALE GENOMIC DNA]</scope>
    <source>
        <strain evidence="11">RhyTen1mFocal</strain>
    </source>
</reference>
<dbReference type="Gene3D" id="3.80.10.10">
    <property type="entry name" value="Ribonuclease Inhibitor"/>
    <property type="match status" value="3"/>
</dbReference>
<name>A0AAD6F1L7_9POAL</name>
<keyword evidence="5" id="KW-0611">Plant defense</keyword>
<dbReference type="SUPFAM" id="SSF52540">
    <property type="entry name" value="P-loop containing nucleoside triphosphate hydrolases"/>
    <property type="match status" value="1"/>
</dbReference>
<dbReference type="Pfam" id="PF00931">
    <property type="entry name" value="NB-ARC"/>
    <property type="match status" value="1"/>
</dbReference>
<feature type="domain" description="R13L1/DRL21-like LRR repeat region" evidence="10">
    <location>
        <begin position="707"/>
        <end position="828"/>
    </location>
</feature>
<dbReference type="Gene3D" id="3.40.50.300">
    <property type="entry name" value="P-loop containing nucleotide triphosphate hydrolases"/>
    <property type="match status" value="1"/>
</dbReference>
<evidence type="ECO:0000256" key="2">
    <source>
        <dbReference type="ARBA" id="ARBA00022614"/>
    </source>
</evidence>
<feature type="domain" description="Disease resistance N-terminal" evidence="8">
    <location>
        <begin position="29"/>
        <end position="97"/>
    </location>
</feature>
<dbReference type="InterPro" id="IPR042197">
    <property type="entry name" value="Apaf_helical"/>
</dbReference>
<keyword evidence="2" id="KW-0433">Leucine-rich repeat</keyword>
<comment type="similarity">
    <text evidence="1">Belongs to the disease resistance NB-LRR family.</text>
</comment>
<keyword evidence="6" id="KW-0067">ATP-binding</keyword>
<dbReference type="InterPro" id="IPR041118">
    <property type="entry name" value="Rx_N"/>
</dbReference>
<dbReference type="FunFam" id="1.10.10.10:FF:000322">
    <property type="entry name" value="Probable disease resistance protein At1g63360"/>
    <property type="match status" value="1"/>
</dbReference>
<dbReference type="GO" id="GO:0009626">
    <property type="term" value="P:plant-type hypersensitive response"/>
    <property type="evidence" value="ECO:0007669"/>
    <property type="project" value="UniProtKB-ARBA"/>
</dbReference>
<dbReference type="Gene3D" id="1.10.8.430">
    <property type="entry name" value="Helical domain of apoptotic protease-activating factors"/>
    <property type="match status" value="1"/>
</dbReference>
<feature type="domain" description="NB-ARC" evidence="7">
    <location>
        <begin position="182"/>
        <end position="358"/>
    </location>
</feature>
<dbReference type="GO" id="GO:0005524">
    <property type="term" value="F:ATP binding"/>
    <property type="evidence" value="ECO:0007669"/>
    <property type="project" value="UniProtKB-KW"/>
</dbReference>
<gene>
    <name evidence="11" type="ORF">LUZ61_012962</name>
</gene>
<dbReference type="Proteomes" id="UP001210211">
    <property type="component" value="Unassembled WGS sequence"/>
</dbReference>
<accession>A0AAD6F1L7</accession>
<dbReference type="GO" id="GO:0043531">
    <property type="term" value="F:ADP binding"/>
    <property type="evidence" value="ECO:0007669"/>
    <property type="project" value="InterPro"/>
</dbReference>
<evidence type="ECO:0000313" key="12">
    <source>
        <dbReference type="Proteomes" id="UP001210211"/>
    </source>
</evidence>
<evidence type="ECO:0000256" key="5">
    <source>
        <dbReference type="ARBA" id="ARBA00022821"/>
    </source>
</evidence>
<dbReference type="InterPro" id="IPR002182">
    <property type="entry name" value="NB-ARC"/>
</dbReference>
<dbReference type="PANTHER" id="PTHR36766">
    <property type="entry name" value="PLANT BROAD-SPECTRUM MILDEW RESISTANCE PROTEIN RPW8"/>
    <property type="match status" value="1"/>
</dbReference>
<dbReference type="Gene3D" id="1.20.5.4130">
    <property type="match status" value="1"/>
</dbReference>
<dbReference type="SUPFAM" id="SSF52058">
    <property type="entry name" value="L domain-like"/>
    <property type="match status" value="2"/>
</dbReference>
<evidence type="ECO:0000256" key="3">
    <source>
        <dbReference type="ARBA" id="ARBA00022737"/>
    </source>
</evidence>
<feature type="domain" description="Disease resistance protein winged helix" evidence="9">
    <location>
        <begin position="444"/>
        <end position="515"/>
    </location>
</feature>
<keyword evidence="4" id="KW-0547">Nucleotide-binding</keyword>
<evidence type="ECO:0000259" key="9">
    <source>
        <dbReference type="Pfam" id="PF23559"/>
    </source>
</evidence>
<evidence type="ECO:0000259" key="7">
    <source>
        <dbReference type="Pfam" id="PF00931"/>
    </source>
</evidence>
<keyword evidence="3" id="KW-0677">Repeat</keyword>
<sequence>MSLSAFTDWTGSAIIGHLVSLVFPYIIEHMLPADTEAELNRLNSLLPKITAVMKVAEALKMKHPNSGVDAWLQQFNLAFLAAEDVLDELKYLELEEMVKDREQMGTIFPSLFGSRKRKSPSSNISNAMLGRLREAVRLLDHASKDVAHFDKLVAGLGLCEADKVSSRETSCILTENSVVGRETEKATIIEWLKKPAPHTVISAFCIVGAGGLGKTTLAQVINDEMNRENLFDNIIWACVSTIFSVEDITRKILKQLDEKSDIGESLDDIQKKLKQKVHSKKVLLILDDVWNEDEMCGWQKLVAPLRFVQQGSKILLTTRMKSVADMLACVLNVEREYLDLRGLEEQQLLLLMNNYAFHGYNPDNHKELQKIGNEIVKKLWGSPLAAKVIGSLLNSNMESYFWKRILKCNSLIDLEQAKKVTDVLKLSYYHLSADLQQCFRFCSIFPQDHLIEKNRLIKMWVASGFIRQQSGLEERPEDIGEEYFNHLLRKSFFEQRNGYDGEKNYILHDLMHELARNVSKGECFRADPNSKLIDIPSTAKHVSLPDYEIERIFHLRNLRTLIITMPPWNEMPSWYDMHAYKDRFVFSHGLLKETLRVLIIDVKRSYELPKEIDRLVHLRFLKVNVGSGSLISNSIYKLYHLQVLELFRGMHVNTDYSGVETIGMANLVSLRYIHLPDEMMKNIRGVHTLTSLQELTFFVGHDSGRHIDELKTLDNLQNLSIEKIENVGDPAQAKNANLSGKKSLLTLSLNWTEGNNSHNHEQIIDNLQPHPNLRELDIEHYKGHRSPIWMRDLPPPNLSSLKLSNCHLWNDLLFAQMPLLKKLSLLEMSEVKELGYSFDSNRSAACAFPSLEQLKCERMPKWQSWSRSPNCHGFPNLKELTITDCPNLADLPAMPLSLSSFRMSNVGLYSLPDLYYSSSGTADPALSSPRSSLRVVRISTCPNLKSLNGFLQQENIDFQAIEELIIHSCENLIQLPACAFGNLVSLTYLDIHGCPKLVSVDNQRILLPVNLQTLKIGDCGELDVKLLDSASQLTELANLYIENSITITCIPCSQNAFASLDLLHIQGCEKLVPQTLMEIAQDGNPGNRMESLKINFIDISHLSLLSIEPLRRLRFVSTCRVRNCYEMEALPEQWLMQNSSTLKQLNIENASTLRSLPDIIVNLTALEQLSIKNATLLEQIPDLPPSLVELTIENASSLSSLPDTMVRLTALKQLNIENATLLKHVPYLPPSLLKRSITGASGFPLV</sequence>
<keyword evidence="12" id="KW-1185">Reference proteome</keyword>
<dbReference type="AlphaFoldDB" id="A0AAD6F1L7"/>
<dbReference type="InterPro" id="IPR056789">
    <property type="entry name" value="LRR_R13L1-DRL21"/>
</dbReference>
<evidence type="ECO:0000259" key="8">
    <source>
        <dbReference type="Pfam" id="PF18052"/>
    </source>
</evidence>
<dbReference type="EMBL" id="JAMRDG010000001">
    <property type="protein sequence ID" value="KAJ3709257.1"/>
    <property type="molecule type" value="Genomic_DNA"/>
</dbReference>
<dbReference type="GO" id="GO:0002758">
    <property type="term" value="P:innate immune response-activating signaling pathway"/>
    <property type="evidence" value="ECO:0007669"/>
    <property type="project" value="UniProtKB-ARBA"/>
</dbReference>
<dbReference type="InterPro" id="IPR036388">
    <property type="entry name" value="WH-like_DNA-bd_sf"/>
</dbReference>
<dbReference type="Pfam" id="PF25019">
    <property type="entry name" value="LRR_R13L1-DRL21"/>
    <property type="match status" value="1"/>
</dbReference>
<dbReference type="InterPro" id="IPR027417">
    <property type="entry name" value="P-loop_NTPase"/>
</dbReference>
<evidence type="ECO:0000313" key="11">
    <source>
        <dbReference type="EMBL" id="KAJ3709257.1"/>
    </source>
</evidence>